<evidence type="ECO:0000313" key="1">
    <source>
        <dbReference type="EMBL" id="QNT22077.1"/>
    </source>
</evidence>
<sequence>MCNCHGQLRDLYRSCNKRHIRREDVPELIDPLVNTRCFAYSIVVLANANPIAFSILPRKIMINGEPKGRDYGSIYSKDFIIRPSLQVNLEDELN</sequence>
<proteinExistence type="predicted"/>
<dbReference type="CDD" id="cd21629">
    <property type="entry name" value="NS6_deltaCoV"/>
    <property type="match status" value="1"/>
</dbReference>
<reference evidence="1" key="1">
    <citation type="submission" date="2019-12" db="EMBL/GenBank/DDBJ databases">
        <authorList>
            <person name="Jianguo D."/>
            <person name="Dan R."/>
        </authorList>
    </citation>
    <scope>NUCLEOTIDE SEQUENCE</scope>
    <source>
        <strain evidence="1">CHzmd2019</strain>
    </source>
</reference>
<organism evidence="1">
    <name type="scientific">Porcine deltacoronavirus</name>
    <dbReference type="NCBI Taxonomy" id="1586324"/>
    <lineage>
        <taxon>Viruses</taxon>
        <taxon>Riboviria</taxon>
        <taxon>Orthornavirae</taxon>
        <taxon>Pisuviricota</taxon>
        <taxon>Pisoniviricetes</taxon>
        <taxon>Nidovirales</taxon>
        <taxon>Cornidovirineae</taxon>
        <taxon>Coronaviridae</taxon>
        <taxon>Orthocoronavirinae</taxon>
        <taxon>Deltacoronavirus</taxon>
        <taxon>Buldecovirus</taxon>
        <taxon>Deltacoronavirus suis</taxon>
        <taxon>Coronavirus HKU15</taxon>
    </lineage>
</organism>
<name>A0A7H1KA75_9NIDO</name>
<dbReference type="InterPro" id="IPR044335">
    <property type="entry name" value="NS6_deltaCoV"/>
</dbReference>
<accession>A0A7H1KA75</accession>
<protein>
    <submittedName>
        <fullName evidence="1">Non-structural protein 6</fullName>
    </submittedName>
</protein>
<dbReference type="EMBL" id="MN781985">
    <property type="protein sequence ID" value="QNT22077.1"/>
    <property type="molecule type" value="Genomic_RNA"/>
</dbReference>